<comment type="similarity">
    <text evidence="2">Belongs to the GMC oxidoreductase family.</text>
</comment>
<dbReference type="GO" id="GO:0050660">
    <property type="term" value="F:flavin adenine dinucleotide binding"/>
    <property type="evidence" value="ECO:0007669"/>
    <property type="project" value="InterPro"/>
</dbReference>
<dbReference type="PRINTS" id="PR00411">
    <property type="entry name" value="PNDRDTASEI"/>
</dbReference>
<dbReference type="PROSITE" id="PS00198">
    <property type="entry name" value="4FE4S_FER_1"/>
    <property type="match status" value="1"/>
</dbReference>
<dbReference type="EC" id="1.1.3.6" evidence="16"/>
<dbReference type="RefSeq" id="WP_097790335.1">
    <property type="nucleotide sequence ID" value="NZ_CP021435.1"/>
</dbReference>
<keyword evidence="7" id="KW-0560">Oxidoreductase</keyword>
<evidence type="ECO:0000256" key="5">
    <source>
        <dbReference type="ARBA" id="ARBA00022723"/>
    </source>
</evidence>
<feature type="domain" description="4Fe-4S ferredoxin-type" evidence="19">
    <location>
        <begin position="186"/>
        <end position="215"/>
    </location>
</feature>
<dbReference type="InterPro" id="IPR052542">
    <property type="entry name" value="Cholesterol_Oxidase"/>
</dbReference>
<dbReference type="OrthoDB" id="9787779at2"/>
<evidence type="ECO:0000256" key="4">
    <source>
        <dbReference type="ARBA" id="ARBA00022630"/>
    </source>
</evidence>
<dbReference type="KEGG" id="hbe:BEI_3106"/>
<dbReference type="InterPro" id="IPR017896">
    <property type="entry name" value="4Fe4S_Fe-S-bd"/>
</dbReference>
<dbReference type="InterPro" id="IPR007867">
    <property type="entry name" value="GMC_OxRtase_C"/>
</dbReference>
<evidence type="ECO:0000256" key="18">
    <source>
        <dbReference type="ARBA" id="ARBA00049778"/>
    </source>
</evidence>
<evidence type="ECO:0000256" key="6">
    <source>
        <dbReference type="ARBA" id="ARBA00022827"/>
    </source>
</evidence>
<evidence type="ECO:0000256" key="14">
    <source>
        <dbReference type="ARBA" id="ARBA00038856"/>
    </source>
</evidence>
<sequence>MSLGFDAIVIGSGFGGSVAACRLAEAGERVLVLERGRRWATEDLPRGPGDDWVFDVEDPERRHGWLDLRLFPRVGVAQGAGVGGGSLVYANVFVEAERFVFDHGWPEQIDFDALTPHYATTGRMLEVQTLPDGQLTARQRLMHQAALATGDAERFRRLPLALRFDEAWHYGLDDPHDPHHSRAVTNAFGRAQGTCVHCGDCDLGCPVGARNTLDLNYLARAEDRGAEIRPLCLVRAIEPEGEGYRVRYRRLDGGGEASETARRVVVAAGSLGSTELLLRCRDQYRTLPALSPRLGHGWCANGDFLTPAFYADREVSPTRGPTITCAIDYLDGSDGGQRYFVEDGGFPDVIGNALRAVLERQTAGERLFDGWRLLLDGLLQGRDPQAHLMPWFGQGVDASDGVMRLDRAWFDRDLELALDYDVGRSRPTVQALIDRHKRLSEATGGVALEPPSWTLFDYLLTPHPLGGCNMGSGREDGVVDHKGEVFGYPGLYVLDGAIVPRALGLNPSRTIAAMAERAMAEILA</sequence>
<evidence type="ECO:0000313" key="21">
    <source>
        <dbReference type="Proteomes" id="UP000219993"/>
    </source>
</evidence>
<dbReference type="Pfam" id="PF13450">
    <property type="entry name" value="NAD_binding_8"/>
    <property type="match status" value="1"/>
</dbReference>
<dbReference type="SUPFAM" id="SSF51905">
    <property type="entry name" value="FAD/NAD(P)-binding domain"/>
    <property type="match status" value="1"/>
</dbReference>
<keyword evidence="12" id="KW-0753">Steroid metabolism</keyword>
<evidence type="ECO:0000256" key="2">
    <source>
        <dbReference type="ARBA" id="ARBA00010790"/>
    </source>
</evidence>
<reference evidence="20 21" key="1">
    <citation type="journal article" date="2017" name="Sci. Rep.">
        <title>Revealing the Saline Adaptation Strategies of the Halophilic Bacterium Halomonas beimenensis through High-throughput Omics and Transposon Mutagenesis Approaches.</title>
        <authorList>
            <person name="Chen Y.H."/>
            <person name="Lin S.S."/>
            <person name="Shyu Y.T."/>
        </authorList>
    </citation>
    <scope>NUCLEOTIDE SEQUENCE [LARGE SCALE GENOMIC DNA]</scope>
    <source>
        <strain evidence="20 21">NTU-111</strain>
    </source>
</reference>
<evidence type="ECO:0000256" key="7">
    <source>
        <dbReference type="ARBA" id="ARBA00023002"/>
    </source>
</evidence>
<organism evidence="20 21">
    <name type="scientific">Halomonas beimenensis</name>
    <dbReference type="NCBI Taxonomy" id="475662"/>
    <lineage>
        <taxon>Bacteria</taxon>
        <taxon>Pseudomonadati</taxon>
        <taxon>Pseudomonadota</taxon>
        <taxon>Gammaproteobacteria</taxon>
        <taxon>Oceanospirillales</taxon>
        <taxon>Halomonadaceae</taxon>
        <taxon>Halomonas</taxon>
    </lineage>
</organism>
<keyword evidence="3" id="KW-0153">Cholesterol metabolism</keyword>
<dbReference type="GO" id="GO:0046872">
    <property type="term" value="F:metal ion binding"/>
    <property type="evidence" value="ECO:0007669"/>
    <property type="project" value="UniProtKB-KW"/>
</dbReference>
<proteinExistence type="inferred from homology"/>
<dbReference type="Proteomes" id="UP000219993">
    <property type="component" value="Chromosome"/>
</dbReference>
<evidence type="ECO:0000256" key="12">
    <source>
        <dbReference type="ARBA" id="ARBA00023221"/>
    </source>
</evidence>
<dbReference type="Pfam" id="PF00732">
    <property type="entry name" value="GMC_oxred_N"/>
    <property type="match status" value="1"/>
</dbReference>
<name>A0A291PB06_9GAMM</name>
<dbReference type="GO" id="GO:0004769">
    <property type="term" value="F:steroid Delta-isomerase activity"/>
    <property type="evidence" value="ECO:0007669"/>
    <property type="project" value="UniProtKB-EC"/>
</dbReference>
<evidence type="ECO:0000259" key="19">
    <source>
        <dbReference type="PROSITE" id="PS51379"/>
    </source>
</evidence>
<evidence type="ECO:0000256" key="3">
    <source>
        <dbReference type="ARBA" id="ARBA00022548"/>
    </source>
</evidence>
<evidence type="ECO:0000256" key="10">
    <source>
        <dbReference type="ARBA" id="ARBA00023098"/>
    </source>
</evidence>
<evidence type="ECO:0000313" key="20">
    <source>
        <dbReference type="EMBL" id="ATJ84093.1"/>
    </source>
</evidence>
<dbReference type="Gene3D" id="3.50.50.60">
    <property type="entry name" value="FAD/NAD(P)-binding domain"/>
    <property type="match status" value="3"/>
</dbReference>
<keyword evidence="13" id="KW-0413">Isomerase</keyword>
<comment type="cofactor">
    <cofactor evidence="1">
        <name>FAD</name>
        <dbReference type="ChEBI" id="CHEBI:57692"/>
    </cofactor>
</comment>
<evidence type="ECO:0000256" key="8">
    <source>
        <dbReference type="ARBA" id="ARBA00023004"/>
    </source>
</evidence>
<keyword evidence="10" id="KW-0443">Lipid metabolism</keyword>
<dbReference type="Pfam" id="PF05199">
    <property type="entry name" value="GMC_oxred_C"/>
    <property type="match status" value="1"/>
</dbReference>
<keyword evidence="21" id="KW-1185">Reference proteome</keyword>
<keyword evidence="8" id="KW-0408">Iron</keyword>
<evidence type="ECO:0000256" key="13">
    <source>
        <dbReference type="ARBA" id="ARBA00023235"/>
    </source>
</evidence>
<comment type="pathway">
    <text evidence="15">Steroid metabolism; cholesterol degradation.</text>
</comment>
<keyword evidence="6" id="KW-0274">FAD</keyword>
<evidence type="ECO:0000256" key="15">
    <source>
        <dbReference type="ARBA" id="ARBA00049645"/>
    </source>
</evidence>
<evidence type="ECO:0000256" key="1">
    <source>
        <dbReference type="ARBA" id="ARBA00001974"/>
    </source>
</evidence>
<dbReference type="InterPro" id="IPR036188">
    <property type="entry name" value="FAD/NAD-bd_sf"/>
</dbReference>
<dbReference type="GO" id="GO:0016995">
    <property type="term" value="F:cholesterol oxidase activity"/>
    <property type="evidence" value="ECO:0007669"/>
    <property type="project" value="UniProtKB-EC"/>
</dbReference>
<dbReference type="PANTHER" id="PTHR47470">
    <property type="entry name" value="CHOLESTEROL OXIDASE"/>
    <property type="match status" value="1"/>
</dbReference>
<accession>A0A291PB06</accession>
<keyword evidence="4" id="KW-0285">Flavoprotein</keyword>
<dbReference type="AlphaFoldDB" id="A0A291PB06"/>
<dbReference type="InterPro" id="IPR000172">
    <property type="entry name" value="GMC_OxRdtase_N"/>
</dbReference>
<dbReference type="EMBL" id="CP021435">
    <property type="protein sequence ID" value="ATJ84093.1"/>
    <property type="molecule type" value="Genomic_DNA"/>
</dbReference>
<evidence type="ECO:0000256" key="16">
    <source>
        <dbReference type="ARBA" id="ARBA00049723"/>
    </source>
</evidence>
<evidence type="ECO:0000256" key="11">
    <source>
        <dbReference type="ARBA" id="ARBA00023166"/>
    </source>
</evidence>
<dbReference type="InterPro" id="IPR017900">
    <property type="entry name" value="4Fe4S_Fe_S_CS"/>
</dbReference>
<dbReference type="PROSITE" id="PS51379">
    <property type="entry name" value="4FE4S_FER_2"/>
    <property type="match status" value="1"/>
</dbReference>
<dbReference type="GO" id="GO:0051536">
    <property type="term" value="F:iron-sulfur cluster binding"/>
    <property type="evidence" value="ECO:0007669"/>
    <property type="project" value="UniProtKB-KW"/>
</dbReference>
<dbReference type="PANTHER" id="PTHR47470:SF1">
    <property type="entry name" value="FAD-DEPENDENT OXIDOREDUCTASE 2 FAD BINDING DOMAIN-CONTAINING PROTEIN"/>
    <property type="match status" value="1"/>
</dbReference>
<protein>
    <recommendedName>
        <fullName evidence="17">Cholesterol oxidase</fullName>
        <ecNumber evidence="16">1.1.3.6</ecNumber>
        <ecNumber evidence="14">5.3.3.1</ecNumber>
    </recommendedName>
    <alternativeName>
        <fullName evidence="18">Cholesterol isomerase</fullName>
    </alternativeName>
</protein>
<dbReference type="EC" id="5.3.3.1" evidence="14"/>
<evidence type="ECO:0000256" key="9">
    <source>
        <dbReference type="ARBA" id="ARBA00023014"/>
    </source>
</evidence>
<keyword evidence="5" id="KW-0479">Metal-binding</keyword>
<dbReference type="GO" id="GO:0008203">
    <property type="term" value="P:cholesterol metabolic process"/>
    <property type="evidence" value="ECO:0007669"/>
    <property type="project" value="UniProtKB-KW"/>
</dbReference>
<evidence type="ECO:0000256" key="17">
    <source>
        <dbReference type="ARBA" id="ARBA00049744"/>
    </source>
</evidence>
<keyword evidence="11" id="KW-1207">Sterol metabolism</keyword>
<keyword evidence="9" id="KW-0411">Iron-sulfur</keyword>
<gene>
    <name evidence="20" type="primary">choD</name>
    <name evidence="20" type="ORF">BEI_3106</name>
</gene>